<dbReference type="PROSITE" id="PS50850">
    <property type="entry name" value="MFS"/>
    <property type="match status" value="1"/>
</dbReference>
<feature type="transmembrane region" description="Helical" evidence="5">
    <location>
        <begin position="138"/>
        <end position="164"/>
    </location>
</feature>
<sequence length="398" mass="41137">MRTRSRAIRPLPAVWVMAVALVAVAANLRIAITSIPPLLDTISGDLGLSHAAAGALTTLPVLCMGVFAPVASRIAHRTGAAGAVLGAVLAILAGTASRFAGDHVVVLYAGTFLCGVGIAVAGTLLPRLVKTYFPPERVGLVTGLYMLAMMGGAAASSAIAVPLADRLGSWQASLGSWSVVALVGALAWAPFTVRANPHHTPDEEGPGRLPWRHPTAWLVAAYLALQSWCFYSAVTWLAPTYVEHGWSRASAGYLAAAFSGAQIVSGLLGPVLSDRTSDMRRLLLPAAGLGVAGSLGIWLAPLAAPWVWAVVTGLGQGAAFSLALVLLVRYARTPEASGRLTGMAFLISYGIASIGPLAMGLLRDVTGGLSVVWTVLAAIGVAQGLVVLRLRPDLRRVD</sequence>
<feature type="transmembrane region" description="Helical" evidence="5">
    <location>
        <begin position="105"/>
        <end position="126"/>
    </location>
</feature>
<dbReference type="Pfam" id="PF07690">
    <property type="entry name" value="MFS_1"/>
    <property type="match status" value="1"/>
</dbReference>
<feature type="transmembrane region" description="Helical" evidence="5">
    <location>
        <begin position="78"/>
        <end position="99"/>
    </location>
</feature>
<feature type="transmembrane region" description="Helical" evidence="5">
    <location>
        <begin position="340"/>
        <end position="362"/>
    </location>
</feature>
<feature type="transmembrane region" description="Helical" evidence="5">
    <location>
        <begin position="250"/>
        <end position="270"/>
    </location>
</feature>
<proteinExistence type="predicted"/>
<dbReference type="SUPFAM" id="SSF103473">
    <property type="entry name" value="MFS general substrate transporter"/>
    <property type="match status" value="1"/>
</dbReference>
<keyword evidence="2 5" id="KW-0812">Transmembrane</keyword>
<evidence type="ECO:0000256" key="2">
    <source>
        <dbReference type="ARBA" id="ARBA00022692"/>
    </source>
</evidence>
<feature type="transmembrane region" description="Helical" evidence="5">
    <location>
        <begin position="52"/>
        <end position="71"/>
    </location>
</feature>
<feature type="transmembrane region" description="Helical" evidence="5">
    <location>
        <begin position="282"/>
        <end position="300"/>
    </location>
</feature>
<keyword evidence="3 5" id="KW-1133">Transmembrane helix</keyword>
<feature type="transmembrane region" description="Helical" evidence="5">
    <location>
        <begin position="306"/>
        <end position="328"/>
    </location>
</feature>
<name>A0A512D5X3_9MICO</name>
<comment type="subcellular location">
    <subcellularLocation>
        <location evidence="1">Cell membrane</location>
        <topology evidence="1">Multi-pass membrane protein</topology>
    </subcellularLocation>
</comment>
<accession>A0A512D5X3</accession>
<evidence type="ECO:0000256" key="3">
    <source>
        <dbReference type="ARBA" id="ARBA00022989"/>
    </source>
</evidence>
<dbReference type="InterPro" id="IPR011701">
    <property type="entry name" value="MFS"/>
</dbReference>
<evidence type="ECO:0000313" key="7">
    <source>
        <dbReference type="EMBL" id="GEO31827.1"/>
    </source>
</evidence>
<feature type="transmembrane region" description="Helical" evidence="5">
    <location>
        <begin position="12"/>
        <end position="32"/>
    </location>
</feature>
<dbReference type="AlphaFoldDB" id="A0A512D5X3"/>
<dbReference type="Proteomes" id="UP000321534">
    <property type="component" value="Unassembled WGS sequence"/>
</dbReference>
<feature type="transmembrane region" description="Helical" evidence="5">
    <location>
        <begin position="176"/>
        <end position="195"/>
    </location>
</feature>
<evidence type="ECO:0000259" key="6">
    <source>
        <dbReference type="PROSITE" id="PS50850"/>
    </source>
</evidence>
<dbReference type="PANTHER" id="PTHR23523:SF1">
    <property type="entry name" value="CYANATE TRANSPORT PROTEIN CYNX"/>
    <property type="match status" value="1"/>
</dbReference>
<organism evidence="7 8">
    <name type="scientific">Terrabacter aerolatus</name>
    <dbReference type="NCBI Taxonomy" id="422442"/>
    <lineage>
        <taxon>Bacteria</taxon>
        <taxon>Bacillati</taxon>
        <taxon>Actinomycetota</taxon>
        <taxon>Actinomycetes</taxon>
        <taxon>Micrococcales</taxon>
        <taxon>Intrasporangiaceae</taxon>
        <taxon>Terrabacter</taxon>
    </lineage>
</organism>
<feature type="transmembrane region" description="Helical" evidence="5">
    <location>
        <begin position="368"/>
        <end position="388"/>
    </location>
</feature>
<evidence type="ECO:0000256" key="4">
    <source>
        <dbReference type="ARBA" id="ARBA00023136"/>
    </source>
</evidence>
<dbReference type="PANTHER" id="PTHR23523">
    <property type="match status" value="1"/>
</dbReference>
<dbReference type="GO" id="GO:0022857">
    <property type="term" value="F:transmembrane transporter activity"/>
    <property type="evidence" value="ECO:0007669"/>
    <property type="project" value="InterPro"/>
</dbReference>
<reference evidence="7 8" key="1">
    <citation type="submission" date="2019-07" db="EMBL/GenBank/DDBJ databases">
        <title>Whole genome shotgun sequence of Terrabacter aerolatus NBRC 106305.</title>
        <authorList>
            <person name="Hosoyama A."/>
            <person name="Uohara A."/>
            <person name="Ohji S."/>
            <person name="Ichikawa N."/>
        </authorList>
    </citation>
    <scope>NUCLEOTIDE SEQUENCE [LARGE SCALE GENOMIC DNA]</scope>
    <source>
        <strain evidence="7 8">NBRC 106305</strain>
    </source>
</reference>
<protein>
    <submittedName>
        <fullName evidence="7">MFS transporter</fullName>
    </submittedName>
</protein>
<feature type="domain" description="Major facilitator superfamily (MFS) profile" evidence="6">
    <location>
        <begin position="13"/>
        <end position="395"/>
    </location>
</feature>
<feature type="transmembrane region" description="Helical" evidence="5">
    <location>
        <begin position="216"/>
        <end position="238"/>
    </location>
</feature>
<evidence type="ECO:0000256" key="5">
    <source>
        <dbReference type="SAM" id="Phobius"/>
    </source>
</evidence>
<evidence type="ECO:0000256" key="1">
    <source>
        <dbReference type="ARBA" id="ARBA00004651"/>
    </source>
</evidence>
<dbReference type="InterPro" id="IPR052524">
    <property type="entry name" value="MFS_Cyanate_Porter"/>
</dbReference>
<dbReference type="Gene3D" id="1.20.1250.20">
    <property type="entry name" value="MFS general substrate transporter like domains"/>
    <property type="match status" value="2"/>
</dbReference>
<gene>
    <name evidence="7" type="ORF">TAE01_36370</name>
</gene>
<dbReference type="InterPro" id="IPR036259">
    <property type="entry name" value="MFS_trans_sf"/>
</dbReference>
<comment type="caution">
    <text evidence="7">The sequence shown here is derived from an EMBL/GenBank/DDBJ whole genome shotgun (WGS) entry which is preliminary data.</text>
</comment>
<keyword evidence="4 5" id="KW-0472">Membrane</keyword>
<evidence type="ECO:0000313" key="8">
    <source>
        <dbReference type="Proteomes" id="UP000321534"/>
    </source>
</evidence>
<dbReference type="InterPro" id="IPR020846">
    <property type="entry name" value="MFS_dom"/>
</dbReference>
<keyword evidence="8" id="KW-1185">Reference proteome</keyword>
<dbReference type="EMBL" id="BJYX01000028">
    <property type="protein sequence ID" value="GEO31827.1"/>
    <property type="molecule type" value="Genomic_DNA"/>
</dbReference>
<dbReference type="GO" id="GO:0005886">
    <property type="term" value="C:plasma membrane"/>
    <property type="evidence" value="ECO:0007669"/>
    <property type="project" value="UniProtKB-SubCell"/>
</dbReference>
<dbReference type="RefSeq" id="WP_246111442.1">
    <property type="nucleotide sequence ID" value="NZ_BAAARO010000015.1"/>
</dbReference>